<dbReference type="PANTHER" id="PTHR39165:SF1">
    <property type="entry name" value="DUF456 DOMAIN-CONTAINING PROTEIN"/>
    <property type="match status" value="1"/>
</dbReference>
<dbReference type="KEGG" id="bmeg:BG04_1513"/>
<dbReference type="AlphaFoldDB" id="A0A0B6AXY0"/>
<evidence type="ECO:0008006" key="3">
    <source>
        <dbReference type="Google" id="ProtNLM"/>
    </source>
</evidence>
<dbReference type="EMBL" id="CP009920">
    <property type="protein sequence ID" value="AJI24754.1"/>
    <property type="molecule type" value="Genomic_DNA"/>
</dbReference>
<organism evidence="1 2">
    <name type="scientific">Priestia megaterium (strain ATCC 14581 / DSM 32 / CCUG 1817 / JCM 2506 / NBRC 15308 / NCIMB 9376 / NCTC 10342 / NRRL B-14308 / VKM B-512 / Ford 19)</name>
    <name type="common">Bacillus megaterium</name>
    <dbReference type="NCBI Taxonomy" id="1348623"/>
    <lineage>
        <taxon>Bacteria</taxon>
        <taxon>Bacillati</taxon>
        <taxon>Bacillota</taxon>
        <taxon>Bacilli</taxon>
        <taxon>Bacillales</taxon>
        <taxon>Bacillaceae</taxon>
        <taxon>Priestia</taxon>
    </lineage>
</organism>
<accession>A0A0B6AXY0</accession>
<dbReference type="GeneID" id="93644980"/>
<dbReference type="RefSeq" id="WP_034648904.1">
    <property type="nucleotide sequence ID" value="NZ_BCVB01000008.1"/>
</dbReference>
<protein>
    <recommendedName>
        <fullName evidence="3">DUF456 domain-containing protein</fullName>
    </recommendedName>
</protein>
<evidence type="ECO:0000313" key="2">
    <source>
        <dbReference type="Proteomes" id="UP000031829"/>
    </source>
</evidence>
<dbReference type="HOGENOM" id="CLU_109297_0_1_9"/>
<dbReference type="Pfam" id="PF04306">
    <property type="entry name" value="DUF456"/>
    <property type="match status" value="1"/>
</dbReference>
<proteinExistence type="predicted"/>
<dbReference type="InterPro" id="IPR007403">
    <property type="entry name" value="DUF456"/>
</dbReference>
<reference evidence="1 2" key="1">
    <citation type="journal article" date="2015" name="Genome Announc.">
        <title>Complete genome sequences for 35 biothreat assay-relevant bacillus species.</title>
        <authorList>
            <person name="Johnson S.L."/>
            <person name="Daligault H.E."/>
            <person name="Davenport K.W."/>
            <person name="Jaissle J."/>
            <person name="Frey K.G."/>
            <person name="Ladner J.T."/>
            <person name="Broomall S.M."/>
            <person name="Bishop-Lilly K.A."/>
            <person name="Bruce D.C."/>
            <person name="Gibbons H.S."/>
            <person name="Coyne S.R."/>
            <person name="Lo C.C."/>
            <person name="Meincke L."/>
            <person name="Munk A.C."/>
            <person name="Koroleva G.I."/>
            <person name="Rosenzweig C.N."/>
            <person name="Palacios G.F."/>
            <person name="Redden C.L."/>
            <person name="Minogue T.D."/>
            <person name="Chain P.S."/>
        </authorList>
    </citation>
    <scope>NUCLEOTIDE SEQUENCE [LARGE SCALE GENOMIC DNA]</scope>
    <source>
        <strain evidence="2">ATCC 14581 / DSM 32 / JCM 2506 / NBRC 15308 / NCIMB 9376 / NCTC 10342 / NRRL B-14308 / VKM B-512</strain>
    </source>
</reference>
<dbReference type="Proteomes" id="UP000031829">
    <property type="component" value="Chromosome"/>
</dbReference>
<dbReference type="PANTHER" id="PTHR39165">
    <property type="entry name" value="IG HYPOTHETICAL 17883"/>
    <property type="match status" value="1"/>
</dbReference>
<sequence length="161" mass="17265">MAILCWVLIIVSFVVSFVGLVYPIIPSVLFVALGFVIYGLFYDFSSYSWLFWVVQGLLVVALFLADYIANIIGVKKFGGTKAGVWGSTVGLLVGPFVIPGFGIILGPFIGAIVGELIVHRTTISNAVKIGVGSVIGFFSGAISKGFIQLLMIAYFLYAVLK</sequence>
<evidence type="ECO:0000313" key="1">
    <source>
        <dbReference type="EMBL" id="AJI24754.1"/>
    </source>
</evidence>
<name>A0A0B6AXY0_PRIM2</name>
<gene>
    <name evidence="1" type="ORF">BG04_1513</name>
</gene>